<feature type="region of interest" description="Disordered" evidence="1">
    <location>
        <begin position="208"/>
        <end position="227"/>
    </location>
</feature>
<protein>
    <submittedName>
        <fullName evidence="2">Uncharacterized protein</fullName>
    </submittedName>
</protein>
<evidence type="ECO:0000256" key="1">
    <source>
        <dbReference type="SAM" id="MobiDB-lite"/>
    </source>
</evidence>
<accession>A0A0L0FT61</accession>
<dbReference type="EMBL" id="KQ242358">
    <property type="protein sequence ID" value="KNC79138.1"/>
    <property type="molecule type" value="Genomic_DNA"/>
</dbReference>
<dbReference type="GeneID" id="25908958"/>
<dbReference type="AlphaFoldDB" id="A0A0L0FT61"/>
<evidence type="ECO:0000313" key="3">
    <source>
        <dbReference type="Proteomes" id="UP000054560"/>
    </source>
</evidence>
<name>A0A0L0FT61_9EUKA</name>
<gene>
    <name evidence="2" type="ORF">SARC_08454</name>
</gene>
<dbReference type="Proteomes" id="UP000054560">
    <property type="component" value="Unassembled WGS sequence"/>
</dbReference>
<dbReference type="RefSeq" id="XP_014153040.1">
    <property type="nucleotide sequence ID" value="XM_014297565.1"/>
</dbReference>
<reference evidence="2 3" key="1">
    <citation type="submission" date="2011-02" db="EMBL/GenBank/DDBJ databases">
        <title>The Genome Sequence of Sphaeroforma arctica JP610.</title>
        <authorList>
            <consortium name="The Broad Institute Genome Sequencing Platform"/>
            <person name="Russ C."/>
            <person name="Cuomo C."/>
            <person name="Young S.K."/>
            <person name="Zeng Q."/>
            <person name="Gargeya S."/>
            <person name="Alvarado L."/>
            <person name="Berlin A."/>
            <person name="Chapman S.B."/>
            <person name="Chen Z."/>
            <person name="Freedman E."/>
            <person name="Gellesch M."/>
            <person name="Goldberg J."/>
            <person name="Griggs A."/>
            <person name="Gujja S."/>
            <person name="Heilman E."/>
            <person name="Heiman D."/>
            <person name="Howarth C."/>
            <person name="Mehta T."/>
            <person name="Neiman D."/>
            <person name="Pearson M."/>
            <person name="Roberts A."/>
            <person name="Saif S."/>
            <person name="Shea T."/>
            <person name="Shenoy N."/>
            <person name="Sisk P."/>
            <person name="Stolte C."/>
            <person name="Sykes S."/>
            <person name="White J."/>
            <person name="Yandava C."/>
            <person name="Burger G."/>
            <person name="Gray M.W."/>
            <person name="Holland P.W.H."/>
            <person name="King N."/>
            <person name="Lang F.B.F."/>
            <person name="Roger A.J."/>
            <person name="Ruiz-Trillo I."/>
            <person name="Haas B."/>
            <person name="Nusbaum C."/>
            <person name="Birren B."/>
        </authorList>
    </citation>
    <scope>NUCLEOTIDE SEQUENCE [LARGE SCALE GENOMIC DNA]</scope>
    <source>
        <strain evidence="2 3">JP610</strain>
    </source>
</reference>
<keyword evidence="3" id="KW-1185">Reference proteome</keyword>
<evidence type="ECO:0000313" key="2">
    <source>
        <dbReference type="EMBL" id="KNC79138.1"/>
    </source>
</evidence>
<sequence>MNTIQCDEQTPEINLLGRSSGAQSRTHDSSIRMSSGTRYTGEVWSVFYSAGVGRMSSSFMDVVCNHEDGKCSAKVLRPIDWSFVGIQEMSVAGRQTLLSWWLTSILCRCTGGVWLVFHSAGVGRMSSSSMDVACIYEDGKCSAEVLRPVDWSFVGVQEMSVVAPRTLLSWRLTPTLCRWHLCMRTPNLSRLQYAHGRISTFGRLPLPVGPTHTHPSDDPSSPRPQDA</sequence>
<organism evidence="2 3">
    <name type="scientific">Sphaeroforma arctica JP610</name>
    <dbReference type="NCBI Taxonomy" id="667725"/>
    <lineage>
        <taxon>Eukaryota</taxon>
        <taxon>Ichthyosporea</taxon>
        <taxon>Ichthyophonida</taxon>
        <taxon>Sphaeroforma</taxon>
    </lineage>
</organism>
<proteinExistence type="predicted"/>